<dbReference type="OrthoDB" id="9809527at2"/>
<evidence type="ECO:0000313" key="9">
    <source>
        <dbReference type="EMBL" id="RIE01695.1"/>
    </source>
</evidence>
<evidence type="ECO:0000256" key="4">
    <source>
        <dbReference type="ARBA" id="ARBA00022692"/>
    </source>
</evidence>
<dbReference type="GO" id="GO:0055085">
    <property type="term" value="P:transmembrane transport"/>
    <property type="evidence" value="ECO:0007669"/>
    <property type="project" value="InterPro"/>
</dbReference>
<proteinExistence type="inferred from homology"/>
<dbReference type="Proteomes" id="UP000266340">
    <property type="component" value="Unassembled WGS sequence"/>
</dbReference>
<feature type="transmembrane region" description="Helical" evidence="7">
    <location>
        <begin position="21"/>
        <end position="47"/>
    </location>
</feature>
<dbReference type="SUPFAM" id="SSF161098">
    <property type="entry name" value="MetI-like"/>
    <property type="match status" value="1"/>
</dbReference>
<feature type="transmembrane region" description="Helical" evidence="7">
    <location>
        <begin position="114"/>
        <end position="135"/>
    </location>
</feature>
<feature type="domain" description="ABC transmembrane type-1" evidence="8">
    <location>
        <begin position="77"/>
        <end position="289"/>
    </location>
</feature>
<evidence type="ECO:0000256" key="6">
    <source>
        <dbReference type="ARBA" id="ARBA00023136"/>
    </source>
</evidence>
<dbReference type="GO" id="GO:0005886">
    <property type="term" value="C:plasma membrane"/>
    <property type="evidence" value="ECO:0007669"/>
    <property type="project" value="UniProtKB-SubCell"/>
</dbReference>
<keyword evidence="3" id="KW-1003">Cell membrane</keyword>
<evidence type="ECO:0000256" key="2">
    <source>
        <dbReference type="ARBA" id="ARBA00022448"/>
    </source>
</evidence>
<evidence type="ECO:0000256" key="1">
    <source>
        <dbReference type="ARBA" id="ARBA00004651"/>
    </source>
</evidence>
<keyword evidence="4 7" id="KW-0812">Transmembrane</keyword>
<organism evidence="9 10">
    <name type="scientific">Cohnella faecalis</name>
    <dbReference type="NCBI Taxonomy" id="2315694"/>
    <lineage>
        <taxon>Bacteria</taxon>
        <taxon>Bacillati</taxon>
        <taxon>Bacillota</taxon>
        <taxon>Bacilli</taxon>
        <taxon>Bacillales</taxon>
        <taxon>Paenibacillaceae</taxon>
        <taxon>Cohnella</taxon>
    </lineage>
</organism>
<name>A0A398CGW1_9BACL</name>
<evidence type="ECO:0000256" key="5">
    <source>
        <dbReference type="ARBA" id="ARBA00022989"/>
    </source>
</evidence>
<keyword evidence="10" id="KW-1185">Reference proteome</keyword>
<dbReference type="AlphaFoldDB" id="A0A398CGW1"/>
<protein>
    <submittedName>
        <fullName evidence="9">Sugar ABC transporter permease</fullName>
    </submittedName>
</protein>
<dbReference type="PANTHER" id="PTHR43005">
    <property type="entry name" value="BLR7065 PROTEIN"/>
    <property type="match status" value="1"/>
</dbReference>
<keyword evidence="6 7" id="KW-0472">Membrane</keyword>
<dbReference type="Pfam" id="PF00528">
    <property type="entry name" value="BPD_transp_1"/>
    <property type="match status" value="1"/>
</dbReference>
<comment type="caution">
    <text evidence="9">The sequence shown here is derived from an EMBL/GenBank/DDBJ whole genome shotgun (WGS) entry which is preliminary data.</text>
</comment>
<gene>
    <name evidence="9" type="ORF">D3H35_24810</name>
</gene>
<evidence type="ECO:0000256" key="7">
    <source>
        <dbReference type="RuleBase" id="RU363032"/>
    </source>
</evidence>
<dbReference type="Gene3D" id="1.10.3720.10">
    <property type="entry name" value="MetI-like"/>
    <property type="match status" value="1"/>
</dbReference>
<sequence length="298" mass="33426">MEMKIKKKNSSYTGKDNQLAVMLLSPVFLYLLIVMLFPLLWTVYISFTNKKIGTPSEFIGLANYWELLTDSMFLKAVLHTLLFTLCSVVAKVVLGTVMALVINEPIRGRNIFRSLLIIPWTLPTVISILIWKWLYSDVGGVLNHILMSMRIVSEPVLWLSDPSMAMFSVILVNVWRGLPFIGISVLAGLQTISHDLYEAASLDGANKWQRFKHVTLPGINSVLYLSALVTTIWTLNDFEIVWLLTGGGPSNATNMISTYSYIVGFINMDVAKAVAVPILFLPFMIYLVNKVTNKTLVD</sequence>
<keyword evidence="5 7" id="KW-1133">Transmembrane helix</keyword>
<evidence type="ECO:0000256" key="3">
    <source>
        <dbReference type="ARBA" id="ARBA00022475"/>
    </source>
</evidence>
<keyword evidence="2 7" id="KW-0813">Transport</keyword>
<comment type="similarity">
    <text evidence="7">Belongs to the binding-protein-dependent transport system permease family.</text>
</comment>
<dbReference type="PROSITE" id="PS50928">
    <property type="entry name" value="ABC_TM1"/>
    <property type="match status" value="1"/>
</dbReference>
<dbReference type="SUPFAM" id="SSF160964">
    <property type="entry name" value="MalF N-terminal region-like"/>
    <property type="match status" value="1"/>
</dbReference>
<evidence type="ECO:0000313" key="10">
    <source>
        <dbReference type="Proteomes" id="UP000266340"/>
    </source>
</evidence>
<feature type="transmembrane region" description="Helical" evidence="7">
    <location>
        <begin position="214"/>
        <end position="235"/>
    </location>
</feature>
<dbReference type="PANTHER" id="PTHR43005:SF1">
    <property type="entry name" value="SPERMIDINE_PUTRESCINE TRANSPORT SYSTEM PERMEASE PROTEIN"/>
    <property type="match status" value="1"/>
</dbReference>
<accession>A0A398CGW1</accession>
<reference evidence="9 10" key="1">
    <citation type="submission" date="2018-09" db="EMBL/GenBank/DDBJ databases">
        <title>Cohnella cavernae sp. nov., isolated from a karst cave.</title>
        <authorList>
            <person name="Zhu H."/>
        </authorList>
    </citation>
    <scope>NUCLEOTIDE SEQUENCE [LARGE SCALE GENOMIC DNA]</scope>
    <source>
        <strain evidence="9 10">K2E09-144</strain>
    </source>
</reference>
<dbReference type="CDD" id="cd06261">
    <property type="entry name" value="TM_PBP2"/>
    <property type="match status" value="1"/>
</dbReference>
<evidence type="ECO:0000259" key="8">
    <source>
        <dbReference type="PROSITE" id="PS50928"/>
    </source>
</evidence>
<dbReference type="InterPro" id="IPR035906">
    <property type="entry name" value="MetI-like_sf"/>
</dbReference>
<feature type="transmembrane region" description="Helical" evidence="7">
    <location>
        <begin position="76"/>
        <end position="102"/>
    </location>
</feature>
<dbReference type="EMBL" id="QXJM01000040">
    <property type="protein sequence ID" value="RIE01695.1"/>
    <property type="molecule type" value="Genomic_DNA"/>
</dbReference>
<dbReference type="InterPro" id="IPR000515">
    <property type="entry name" value="MetI-like"/>
</dbReference>
<feature type="transmembrane region" description="Helical" evidence="7">
    <location>
        <begin position="270"/>
        <end position="288"/>
    </location>
</feature>
<dbReference type="RefSeq" id="WP_119151946.1">
    <property type="nucleotide sequence ID" value="NZ_JBHSOV010000032.1"/>
</dbReference>
<comment type="subcellular location">
    <subcellularLocation>
        <location evidence="1 7">Cell membrane</location>
        <topology evidence="1 7">Multi-pass membrane protein</topology>
    </subcellularLocation>
</comment>